<proteinExistence type="predicted"/>
<dbReference type="EMBL" id="PDUD01000005">
    <property type="protein sequence ID" value="PHN07803.1"/>
    <property type="molecule type" value="Genomic_DNA"/>
</dbReference>
<dbReference type="Proteomes" id="UP000223913">
    <property type="component" value="Unassembled WGS sequence"/>
</dbReference>
<dbReference type="PANTHER" id="PTHR32305">
    <property type="match status" value="1"/>
</dbReference>
<keyword evidence="2" id="KW-1185">Reference proteome</keyword>
<dbReference type="InterPro" id="IPR031325">
    <property type="entry name" value="RHS_repeat"/>
</dbReference>
<comment type="caution">
    <text evidence="1">The sequence shown here is derived from an EMBL/GenBank/DDBJ whole genome shotgun (WGS) entry which is preliminary data.</text>
</comment>
<sequence length="2044" mass="226802">MHIRSFFFWSLMVFSLAVQTKELNAQQLLRSNPANEEFATRSSNYVCNNWTFIGSTVKFRITYLTNTVITFELSKNDGSKFTTNGTFYIKVGGYCGTPIANGAVLEGADSRFLSVSIPDDFNSGSLDFYGMYITNAGERYAAGKINVYYDTFLKFENCLGMNDEEVSIGSDLRVNFQLQNLGHKTWAGDVIVLLDEVEGSSYIELKRVNTSIAAKDYELFYLQEEIAAIQAGNYRLLIAYTNAPGGNPLDFVIYGGCEPNATIELANSLTITHYRLLQVTTPCSENAAISITNPDQGNTYNQQINITWAGDHLGNSCPVDIHYYIGSNGSPKPIADNESDDGAYQWNISQNINSDDVYLSVLYDEPNSQGQRVGDVVGPFSIYTDLNAPILSSPENGKEFPSGTTAITYSWAKNNPSGAASYELKLRDVTSDVVLLNFNVPRSDIGSFSHNYNYENGHEYQWTVRAKNLDGKVNEANAFHSFSIGTAGGTANLALDAPLTIRKDGIAASVLRVGETYSFSTIVQNSGGMPWSGSLYLKVGTDVIDLTYPDGLTLADGNSQSITYSFIPTSNQEGEGIPVEIRYQTGGSGSSYPIGSIIHDNPIFIDIMPALGPALLSVTTPASGWQIGETRTIQWTTDNAPDCNAVTIELEVAGNTLYVLKENHAFSNSSGSFSWQVGYDQNGLLIPNVDASSLQLKIYCTGSNSPIGYSQPFSLSNGSGGICSYFTDLPSSGEIFEAAQCLCSQGYITPQGGAIDADAPIYRADLAKLVFFALYDGDEAAPSDAFPLTFADLYYEADPAQKAYYRYAKALSYLEYGDGVTPFDRDRMLFNPYGTIDKIDALKVILEAFNISPDFSGPNPFPGYIDLAHPSYGYVKKASTEKWCTFGTDLFQPISRKHVFLILYRLLSGCDENNSSIYQNSDPGSEAYFTPGNLSPENLARSMGMDEGFFKYREQTSFNIPGFNLSLNFSHFYNTAILELPTSLRRITPLGDGWSHSYNCYLVEEKGWNDQGFSLDDRVYVFWPGGQVHAYNGTNFQTISHGVFDELTKVNNTTYRIKKKNLLEYTFTKYTLLGGKAEVFMLSEIKDRFNNIIQIIHEKIVDAPRIKKVIGTAGRELRFYYQTGSNQLSQVKDVAGGRDIYFNVNDDNNLLSYTNAREDMTYYDYGTNAQFHLLYEITLPRGNKISGDYDAITRKLKQVSYPGNVFYEVNLNPNYDNAADFLSNVKDATGTEVKKYRNENGLVEKKSINNNGNLVDLEYRYNSPVDPFLVSSIDYEGYELGVSYDNKGNLIDVNLPTGINHHFTYTSWNDIKTYRDPKGNTTTYDYIGYALDKVTDNMGFVTDVSIDSRGKMTSVKNPENITYIFGYDNFGNQKRISGPLGIETTAEFDEVGRLKKLTNPNGQVATFEYDVHDLIRKATQQSATGDLVSEYDYDKNDNLNWIKNAKGNKTNFNYTLLDQLATVEFGGDTKAYTYLEDGLLDTYSKPGGHTFQYEYDDLGRLESDGYAGYTYDTQDNIKTISKTGGSTVAFDYDDLNRMKTATYESQTVGYDYDINSNVKKITYPGGFSVTYDYDANNRLTDVRWLGKTVHYDYYDDGRLQKTTYPNGTYCNYNYDAAGRMIGLTNRKSNTEIIAAYSFTLDPMGNHLGEDRTEPFGDPALTPVVHTGSYNSENEVNTYAATNFSFNSDGQQTSKGVTASTWDDRDMLLTYGSNSYAYDGMGLRRSATRDGITRKYIWDVRGMGNVLVETDGSGNALYYYIHGLGLCARVKVSNDAAHYYHYDFRGSTIAMTDNGENITHQYSYLPYGGIAGEQEADPNPFKFVGQYGVMHDGDELYYMRARYYDAQTGRFLSEDPVWGENLYAYGGGNPTMFIDPKGTIEADLKGCLIPTPLNLVVDVCQSFDGGPIEITAGPAIMSVDNTNVNLDISAGLCLGSKKIEDKTLGFIKADVCFSLGADLEGKQYLDIEGGVKFGNVALPINQTFTDYRSESEMATVLKPNPRAPIYLNTNTIPTNKNSFSDIDLTPVHTGDGYGAGLNLGIQFRK</sequence>
<dbReference type="RefSeq" id="WP_099148835.1">
    <property type="nucleotide sequence ID" value="NZ_PDUD01000005.1"/>
</dbReference>
<organism evidence="1 2">
    <name type="scientific">Flavilitoribacter nigricans (strain ATCC 23147 / DSM 23189 / NBRC 102662 / NCIMB 1420 / SS-2)</name>
    <name type="common">Lewinella nigricans</name>
    <dbReference type="NCBI Taxonomy" id="1122177"/>
    <lineage>
        <taxon>Bacteria</taxon>
        <taxon>Pseudomonadati</taxon>
        <taxon>Bacteroidota</taxon>
        <taxon>Saprospiria</taxon>
        <taxon>Saprospirales</taxon>
        <taxon>Lewinellaceae</taxon>
        <taxon>Flavilitoribacter</taxon>
    </lineage>
</organism>
<name>A0A2D0NJ74_FLAN2</name>
<evidence type="ECO:0000313" key="2">
    <source>
        <dbReference type="Proteomes" id="UP000223913"/>
    </source>
</evidence>
<dbReference type="InterPro" id="IPR006530">
    <property type="entry name" value="YD"/>
</dbReference>
<gene>
    <name evidence="1" type="ORF">CRP01_04590</name>
</gene>
<dbReference type="PANTHER" id="PTHR32305:SF15">
    <property type="entry name" value="PROTEIN RHSA-RELATED"/>
    <property type="match status" value="1"/>
</dbReference>
<accession>A0A2D0NJ74</accession>
<protein>
    <submittedName>
        <fullName evidence="1">Uncharacterized protein</fullName>
    </submittedName>
</protein>
<dbReference type="Pfam" id="PF05593">
    <property type="entry name" value="RHS_repeat"/>
    <property type="match status" value="1"/>
</dbReference>
<dbReference type="NCBIfam" id="TIGR03696">
    <property type="entry name" value="Rhs_assc_core"/>
    <property type="match status" value="1"/>
</dbReference>
<reference evidence="1 2" key="1">
    <citation type="submission" date="2017-10" db="EMBL/GenBank/DDBJ databases">
        <title>The draft genome sequence of Lewinella nigricans NBRC 102662.</title>
        <authorList>
            <person name="Wang K."/>
        </authorList>
    </citation>
    <scope>NUCLEOTIDE SEQUENCE [LARGE SCALE GENOMIC DNA]</scope>
    <source>
        <strain evidence="1 2">NBRC 102662</strain>
    </source>
</reference>
<evidence type="ECO:0000313" key="1">
    <source>
        <dbReference type="EMBL" id="PHN07803.1"/>
    </source>
</evidence>
<dbReference type="OrthoDB" id="9765204at2"/>
<dbReference type="InterPro" id="IPR022385">
    <property type="entry name" value="Rhs_assc_core"/>
</dbReference>
<dbReference type="Gene3D" id="2.180.10.10">
    <property type="entry name" value="RHS repeat-associated core"/>
    <property type="match status" value="2"/>
</dbReference>
<dbReference type="InterPro" id="IPR050708">
    <property type="entry name" value="T6SS_VgrG/RHS"/>
</dbReference>
<dbReference type="Gene3D" id="2.60.40.10">
    <property type="entry name" value="Immunoglobulins"/>
    <property type="match status" value="1"/>
</dbReference>
<dbReference type="InterPro" id="IPR013783">
    <property type="entry name" value="Ig-like_fold"/>
</dbReference>
<dbReference type="NCBIfam" id="TIGR01643">
    <property type="entry name" value="YD_repeat_2x"/>
    <property type="match status" value="2"/>
</dbReference>